<evidence type="ECO:0000313" key="2">
    <source>
        <dbReference type="Proteomes" id="UP000192801"/>
    </source>
</evidence>
<reference evidence="1 2" key="1">
    <citation type="submission" date="2016-12" db="EMBL/GenBank/DDBJ databases">
        <title>The new phylogeny of genus Mycobacterium.</title>
        <authorList>
            <person name="Tortoli E."/>
            <person name="Trovato A."/>
            <person name="Cirillo D.M."/>
        </authorList>
    </citation>
    <scope>NUCLEOTIDE SEQUENCE [LARGE SCALE GENOMIC DNA]</scope>
    <source>
        <strain evidence="1 2">DSM 45130</strain>
    </source>
</reference>
<sequence>MPAPVLTASATVLCSHAGTATPVTPTPRVLLDGAPAVTISSPYAIAGCTLSATPTPPCVTGQWLSGAIRVSSAGQPLAVQAASSTSIPTGTPMLAVATQARVVAT</sequence>
<dbReference type="OrthoDB" id="675629at2"/>
<gene>
    <name evidence="1" type="ORF">BST26_15795</name>
</gene>
<dbReference type="RefSeq" id="WP_083032252.1">
    <property type="nucleotide sequence ID" value="NZ_AP022618.1"/>
</dbReference>
<dbReference type="EMBL" id="MVHS01000043">
    <property type="protein sequence ID" value="ORA67396.1"/>
    <property type="molecule type" value="Genomic_DNA"/>
</dbReference>
<dbReference type="STRING" id="444597.BST26_15795"/>
<comment type="caution">
    <text evidence="1">The sequence shown here is derived from an EMBL/GenBank/DDBJ whole genome shotgun (WGS) entry which is preliminary data.</text>
</comment>
<proteinExistence type="predicted"/>
<keyword evidence="2" id="KW-1185">Reference proteome</keyword>
<evidence type="ECO:0000313" key="1">
    <source>
        <dbReference type="EMBL" id="ORA67396.1"/>
    </source>
</evidence>
<accession>A0A1X0D4R5</accession>
<name>A0A1X0D4R5_9MYCO</name>
<organism evidence="1 2">
    <name type="scientific">Mycolicibacterium insubricum</name>
    <dbReference type="NCBI Taxonomy" id="444597"/>
    <lineage>
        <taxon>Bacteria</taxon>
        <taxon>Bacillati</taxon>
        <taxon>Actinomycetota</taxon>
        <taxon>Actinomycetes</taxon>
        <taxon>Mycobacteriales</taxon>
        <taxon>Mycobacteriaceae</taxon>
        <taxon>Mycolicibacterium</taxon>
    </lineage>
</organism>
<protein>
    <submittedName>
        <fullName evidence="1">Uncharacterized protein</fullName>
    </submittedName>
</protein>
<dbReference type="AlphaFoldDB" id="A0A1X0D4R5"/>
<dbReference type="Proteomes" id="UP000192801">
    <property type="component" value="Unassembled WGS sequence"/>
</dbReference>